<dbReference type="RefSeq" id="WP_099953076.1">
    <property type="nucleotide sequence ID" value="NZ_CP028843.1"/>
</dbReference>
<keyword evidence="3" id="KW-1185">Reference proteome</keyword>
<proteinExistence type="predicted"/>
<evidence type="ECO:0000313" key="2">
    <source>
        <dbReference type="EMBL" id="AWB21200.1"/>
    </source>
</evidence>
<name>A0A2R4WI38_9HYPH</name>
<feature type="compositionally biased region" description="Low complexity" evidence="1">
    <location>
        <begin position="72"/>
        <end position="86"/>
    </location>
</feature>
<evidence type="ECO:0000256" key="1">
    <source>
        <dbReference type="SAM" id="MobiDB-lite"/>
    </source>
</evidence>
<dbReference type="KEGG" id="mee:DA075_09980"/>
<organism evidence="2 3">
    <name type="scientific">Methylobacterium currus</name>
    <dbReference type="NCBI Taxonomy" id="2051553"/>
    <lineage>
        <taxon>Bacteria</taxon>
        <taxon>Pseudomonadati</taxon>
        <taxon>Pseudomonadota</taxon>
        <taxon>Alphaproteobacteria</taxon>
        <taxon>Hyphomicrobiales</taxon>
        <taxon>Methylobacteriaceae</taxon>
        <taxon>Methylobacterium</taxon>
    </lineage>
</organism>
<dbReference type="EMBL" id="CP028843">
    <property type="protein sequence ID" value="AWB21200.1"/>
    <property type="molecule type" value="Genomic_DNA"/>
</dbReference>
<protein>
    <submittedName>
        <fullName evidence="2">Uncharacterized protein</fullName>
    </submittedName>
</protein>
<feature type="region of interest" description="Disordered" evidence="1">
    <location>
        <begin position="1"/>
        <end position="94"/>
    </location>
</feature>
<gene>
    <name evidence="2" type="ORF">DA075_09980</name>
</gene>
<reference evidence="2 3" key="1">
    <citation type="submission" date="2018-04" db="EMBL/GenBank/DDBJ databases">
        <title>Methylobacterium sp. PR1016A genome.</title>
        <authorList>
            <person name="Park W."/>
        </authorList>
    </citation>
    <scope>NUCLEOTIDE SEQUENCE [LARGE SCALE GENOMIC DNA]</scope>
    <source>
        <strain evidence="2 3">PR1016A</strain>
    </source>
</reference>
<sequence length="94" mass="9985">MFGWLKRRREERARRKAMEDRRREYQRRAYGPQSASLPGDSLDTLSPLHSLSPLYGGHAAPDTSVSHGHDGGSCSSDSGSSSSSDGGSSGGGCD</sequence>
<dbReference type="Proteomes" id="UP000244755">
    <property type="component" value="Chromosome 1"/>
</dbReference>
<dbReference type="AlphaFoldDB" id="A0A2R4WI38"/>
<accession>A0A2R4WI38</accession>
<evidence type="ECO:0000313" key="3">
    <source>
        <dbReference type="Proteomes" id="UP000244755"/>
    </source>
</evidence>
<feature type="compositionally biased region" description="Basic and acidic residues" evidence="1">
    <location>
        <begin position="8"/>
        <end position="27"/>
    </location>
</feature>